<reference evidence="3" key="1">
    <citation type="submission" date="2022-07" db="EMBL/GenBank/DDBJ databases">
        <title>Fungi with potential for degradation of polypropylene.</title>
        <authorList>
            <person name="Gostincar C."/>
        </authorList>
    </citation>
    <scope>NUCLEOTIDE SEQUENCE</scope>
    <source>
        <strain evidence="3">EXF-13287</strain>
    </source>
</reference>
<evidence type="ECO:0000256" key="2">
    <source>
        <dbReference type="SAM" id="Phobius"/>
    </source>
</evidence>
<keyword evidence="2" id="KW-0472">Membrane</keyword>
<protein>
    <recommendedName>
        <fullName evidence="5">Transmembrane protein</fullName>
    </recommendedName>
</protein>
<keyword evidence="2" id="KW-1133">Transmembrane helix</keyword>
<sequence length="221" mass="24123">MAAGNDSYGDAAGDDSQSEQPLVAVKPRGRPSNWAKKFAVQQTKDSREQTNKTTQKNDSQQDVQPQHSKSSTLDTVTGRKSPLPSTASQNTAIEAELHTIANEVRRWEAVTQQVATSTTEMTALIRDLAAQSFASRPPSATVRDMLPPEDQARFRDQLLKATQLALKADLVQTMKERDSETRRAQVCCVVVVAVAVVLAAFLVSPFAGSVAEWLERMVVRG</sequence>
<name>A0AA38VPA3_9PEZI</name>
<feature type="transmembrane region" description="Helical" evidence="2">
    <location>
        <begin position="184"/>
        <end position="207"/>
    </location>
</feature>
<organism evidence="3 4">
    <name type="scientific">Coniochaeta hoffmannii</name>
    <dbReference type="NCBI Taxonomy" id="91930"/>
    <lineage>
        <taxon>Eukaryota</taxon>
        <taxon>Fungi</taxon>
        <taxon>Dikarya</taxon>
        <taxon>Ascomycota</taxon>
        <taxon>Pezizomycotina</taxon>
        <taxon>Sordariomycetes</taxon>
        <taxon>Sordariomycetidae</taxon>
        <taxon>Coniochaetales</taxon>
        <taxon>Coniochaetaceae</taxon>
        <taxon>Coniochaeta</taxon>
    </lineage>
</organism>
<evidence type="ECO:0000313" key="3">
    <source>
        <dbReference type="EMBL" id="KAJ9138305.1"/>
    </source>
</evidence>
<dbReference type="EMBL" id="JANBVN010000146">
    <property type="protein sequence ID" value="KAJ9138305.1"/>
    <property type="molecule type" value="Genomic_DNA"/>
</dbReference>
<gene>
    <name evidence="3" type="ORF">NKR19_g7860</name>
</gene>
<keyword evidence="4" id="KW-1185">Reference proteome</keyword>
<evidence type="ECO:0000256" key="1">
    <source>
        <dbReference type="SAM" id="MobiDB-lite"/>
    </source>
</evidence>
<dbReference type="Proteomes" id="UP001174691">
    <property type="component" value="Unassembled WGS sequence"/>
</dbReference>
<evidence type="ECO:0008006" key="5">
    <source>
        <dbReference type="Google" id="ProtNLM"/>
    </source>
</evidence>
<feature type="region of interest" description="Disordered" evidence="1">
    <location>
        <begin position="1"/>
        <end position="91"/>
    </location>
</feature>
<proteinExistence type="predicted"/>
<dbReference type="AlphaFoldDB" id="A0AA38VPA3"/>
<feature type="compositionally biased region" description="Polar residues" evidence="1">
    <location>
        <begin position="51"/>
        <end position="75"/>
    </location>
</feature>
<comment type="caution">
    <text evidence="3">The sequence shown here is derived from an EMBL/GenBank/DDBJ whole genome shotgun (WGS) entry which is preliminary data.</text>
</comment>
<evidence type="ECO:0000313" key="4">
    <source>
        <dbReference type="Proteomes" id="UP001174691"/>
    </source>
</evidence>
<keyword evidence="2" id="KW-0812">Transmembrane</keyword>
<accession>A0AA38VPA3</accession>